<dbReference type="PANTHER" id="PTHR19384">
    <property type="entry name" value="NITRIC OXIDE SYNTHASE-RELATED"/>
    <property type="match status" value="1"/>
</dbReference>
<comment type="similarity">
    <text evidence="2 15">In the N-terminal section; belongs to the cytochrome P450 family.</text>
</comment>
<dbReference type="GO" id="GO:0005506">
    <property type="term" value="F:iron ion binding"/>
    <property type="evidence" value="ECO:0007669"/>
    <property type="project" value="UniProtKB-UniRule"/>
</dbReference>
<dbReference type="InterPro" id="IPR001433">
    <property type="entry name" value="OxRdtase_FAD/NAD-bd"/>
</dbReference>
<dbReference type="InterPro" id="IPR036396">
    <property type="entry name" value="Cyt_P450_sf"/>
</dbReference>
<reference evidence="20 21" key="1">
    <citation type="submission" date="2017-02" db="EMBL/GenBank/DDBJ databases">
        <title>Genomes of Trichoderma spp. with biocontrol activity.</title>
        <authorList>
            <person name="Gardiner D."/>
            <person name="Kazan K."/>
            <person name="Vos C."/>
            <person name="Harvey P."/>
        </authorList>
    </citation>
    <scope>NUCLEOTIDE SEQUENCE [LARGE SCALE GENOMIC DNA]</scope>
    <source>
        <strain evidence="20 21">A5MH</strain>
    </source>
</reference>
<feature type="region of interest" description="Disordered" evidence="17">
    <location>
        <begin position="1"/>
        <end position="40"/>
    </location>
</feature>
<keyword evidence="6 15" id="KW-0288">FMN</keyword>
<dbReference type="FunFam" id="1.10.630.10:FF:000040">
    <property type="entry name" value="Bifunctional cytochrome P450/NADPH--P450 reductase"/>
    <property type="match status" value="1"/>
</dbReference>
<evidence type="ECO:0000256" key="1">
    <source>
        <dbReference type="ARBA" id="ARBA00001971"/>
    </source>
</evidence>
<dbReference type="PIRSF" id="PIRSF000209">
    <property type="entry name" value="Bifunctional_P450_P450R"/>
    <property type="match status" value="1"/>
</dbReference>
<evidence type="ECO:0000256" key="14">
    <source>
        <dbReference type="ARBA" id="ARBA00049342"/>
    </source>
</evidence>
<evidence type="ECO:0000313" key="21">
    <source>
        <dbReference type="Proteomes" id="UP000236546"/>
    </source>
</evidence>
<dbReference type="InterPro" id="IPR001709">
    <property type="entry name" value="Flavoprot_Pyr_Nucl_cyt_Rdtase"/>
</dbReference>
<dbReference type="PRINTS" id="PR00369">
    <property type="entry name" value="FLAVODOXIN"/>
</dbReference>
<keyword evidence="11 15" id="KW-0560">Oxidoreductase</keyword>
<dbReference type="CDD" id="cd11068">
    <property type="entry name" value="CYP120A1"/>
    <property type="match status" value="1"/>
</dbReference>
<keyword evidence="13 15" id="KW-0503">Monooxygenase</keyword>
<dbReference type="PROSITE" id="PS50902">
    <property type="entry name" value="FLAVODOXIN_LIKE"/>
    <property type="match status" value="1"/>
</dbReference>
<dbReference type="GO" id="GO:0070330">
    <property type="term" value="F:aromatase activity"/>
    <property type="evidence" value="ECO:0007669"/>
    <property type="project" value="UniProtKB-UniRule"/>
</dbReference>
<dbReference type="Gene3D" id="1.10.630.10">
    <property type="entry name" value="Cytochrome P450"/>
    <property type="match status" value="1"/>
</dbReference>
<dbReference type="InterPro" id="IPR017938">
    <property type="entry name" value="Riboflavin_synthase-like_b-brl"/>
</dbReference>
<evidence type="ECO:0000256" key="7">
    <source>
        <dbReference type="ARBA" id="ARBA00022723"/>
    </source>
</evidence>
<dbReference type="PANTHER" id="PTHR19384:SF127">
    <property type="entry name" value="BIFUNCTIONAL CYTOCHROME P450_NADPH--P450 REDUCTASE"/>
    <property type="match status" value="1"/>
</dbReference>
<dbReference type="Pfam" id="PF00258">
    <property type="entry name" value="Flavodoxin_1"/>
    <property type="match status" value="1"/>
</dbReference>
<dbReference type="PROSITE" id="PS00086">
    <property type="entry name" value="CYTOCHROME_P450"/>
    <property type="match status" value="1"/>
</dbReference>
<evidence type="ECO:0000256" key="6">
    <source>
        <dbReference type="ARBA" id="ARBA00022643"/>
    </source>
</evidence>
<keyword evidence="7 15" id="KW-0479">Metal-binding</keyword>
<evidence type="ECO:0000313" key="20">
    <source>
        <dbReference type="EMBL" id="PNP38855.1"/>
    </source>
</evidence>
<dbReference type="SUPFAM" id="SSF63380">
    <property type="entry name" value="Riboflavin synthase domain-like"/>
    <property type="match status" value="1"/>
</dbReference>
<dbReference type="Proteomes" id="UP000236546">
    <property type="component" value="Unassembled WGS sequence"/>
</dbReference>
<keyword evidence="5 15" id="KW-0285">Flavoprotein</keyword>
<evidence type="ECO:0000256" key="12">
    <source>
        <dbReference type="ARBA" id="ARBA00023004"/>
    </source>
</evidence>
<dbReference type="Gene3D" id="2.40.30.10">
    <property type="entry name" value="Translation factors"/>
    <property type="match status" value="1"/>
</dbReference>
<keyword evidence="9 15" id="KW-0521">NADP</keyword>
<evidence type="ECO:0000256" key="9">
    <source>
        <dbReference type="ARBA" id="ARBA00022857"/>
    </source>
</evidence>
<dbReference type="CDD" id="cd06206">
    <property type="entry name" value="bifunctional_CYPOR"/>
    <property type="match status" value="1"/>
</dbReference>
<dbReference type="EC" id="1.6.2.4" evidence="15"/>
<dbReference type="EMBL" id="MTYH01000098">
    <property type="protein sequence ID" value="PNP38855.1"/>
    <property type="molecule type" value="Genomic_DNA"/>
</dbReference>
<dbReference type="Gene3D" id="3.40.50.80">
    <property type="entry name" value="Nucleotide-binding domain of ferredoxin-NADP reductase (FNR) module"/>
    <property type="match status" value="1"/>
</dbReference>
<dbReference type="GO" id="GO:0020037">
    <property type="term" value="F:heme binding"/>
    <property type="evidence" value="ECO:0007669"/>
    <property type="project" value="UniProtKB-UniRule"/>
</dbReference>
<comment type="catalytic activity">
    <reaction evidence="14 15">
        <text>2 oxidized [cytochrome P450] + NADPH = 2 reduced [cytochrome P450] + NADP(+) + H(+)</text>
        <dbReference type="Rhea" id="RHEA:24040"/>
        <dbReference type="Rhea" id="RHEA-COMP:14627"/>
        <dbReference type="Rhea" id="RHEA-COMP:14628"/>
        <dbReference type="ChEBI" id="CHEBI:15378"/>
        <dbReference type="ChEBI" id="CHEBI:55376"/>
        <dbReference type="ChEBI" id="CHEBI:57783"/>
        <dbReference type="ChEBI" id="CHEBI:58349"/>
        <dbReference type="ChEBI" id="CHEBI:60344"/>
        <dbReference type="EC" id="1.6.2.4"/>
    </reaction>
</comment>
<organism evidence="20 21">
    <name type="scientific">Trichoderma gamsii</name>
    <dbReference type="NCBI Taxonomy" id="398673"/>
    <lineage>
        <taxon>Eukaryota</taxon>
        <taxon>Fungi</taxon>
        <taxon>Dikarya</taxon>
        <taxon>Ascomycota</taxon>
        <taxon>Pezizomycotina</taxon>
        <taxon>Sordariomycetes</taxon>
        <taxon>Hypocreomycetidae</taxon>
        <taxon>Hypocreales</taxon>
        <taxon>Hypocreaceae</taxon>
        <taxon>Trichoderma</taxon>
    </lineage>
</organism>
<evidence type="ECO:0000256" key="4">
    <source>
        <dbReference type="ARBA" id="ARBA00022617"/>
    </source>
</evidence>
<evidence type="ECO:0000256" key="5">
    <source>
        <dbReference type="ARBA" id="ARBA00022630"/>
    </source>
</evidence>
<comment type="catalytic activity">
    <reaction evidence="15">
        <text>an organic molecule + reduced [NADPH--hemoprotein reductase] + O2 = an alcohol + oxidized [NADPH--hemoprotein reductase] + H2O + H(+)</text>
        <dbReference type="Rhea" id="RHEA:17149"/>
        <dbReference type="Rhea" id="RHEA-COMP:11964"/>
        <dbReference type="Rhea" id="RHEA-COMP:11965"/>
        <dbReference type="ChEBI" id="CHEBI:15377"/>
        <dbReference type="ChEBI" id="CHEBI:15378"/>
        <dbReference type="ChEBI" id="CHEBI:15379"/>
        <dbReference type="ChEBI" id="CHEBI:30879"/>
        <dbReference type="ChEBI" id="CHEBI:57618"/>
        <dbReference type="ChEBI" id="CHEBI:58210"/>
        <dbReference type="ChEBI" id="CHEBI:142491"/>
        <dbReference type="EC" id="1.14.14.1"/>
    </reaction>
</comment>
<comment type="cofactor">
    <cofactor evidence="15">
        <name>FAD</name>
        <dbReference type="ChEBI" id="CHEBI:57692"/>
    </cofactor>
    <cofactor evidence="15">
        <name>FMN</name>
        <dbReference type="ChEBI" id="CHEBI:58210"/>
    </cofactor>
</comment>
<dbReference type="PRINTS" id="PR00371">
    <property type="entry name" value="FPNCR"/>
</dbReference>
<evidence type="ECO:0000256" key="11">
    <source>
        <dbReference type="ARBA" id="ARBA00023002"/>
    </source>
</evidence>
<evidence type="ECO:0000259" key="19">
    <source>
        <dbReference type="PROSITE" id="PS51384"/>
    </source>
</evidence>
<feature type="domain" description="FAD-binding FR-type" evidence="19">
    <location>
        <begin position="724"/>
        <end position="954"/>
    </location>
</feature>
<dbReference type="Pfam" id="PF00667">
    <property type="entry name" value="FAD_binding_1"/>
    <property type="match status" value="1"/>
</dbReference>
<dbReference type="InterPro" id="IPR023173">
    <property type="entry name" value="NADPH_Cyt_P450_Rdtase_alpha"/>
</dbReference>
<evidence type="ECO:0000256" key="10">
    <source>
        <dbReference type="ARBA" id="ARBA00022982"/>
    </source>
</evidence>
<keyword evidence="8 15" id="KW-0274">FAD</keyword>
<dbReference type="InterPro" id="IPR001128">
    <property type="entry name" value="Cyt_P450"/>
</dbReference>
<name>A0A2K0T009_9HYPO</name>
<dbReference type="InterPro" id="IPR001094">
    <property type="entry name" value="Flavdoxin-like"/>
</dbReference>
<dbReference type="InterPro" id="IPR039261">
    <property type="entry name" value="FNR_nucleotide-bd"/>
</dbReference>
<dbReference type="InterPro" id="IPR003097">
    <property type="entry name" value="CysJ-like_FAD-binding"/>
</dbReference>
<accession>A0A2K0T009</accession>
<gene>
    <name evidence="20" type="ORF">TGAMA5MH_09079</name>
</gene>
<dbReference type="SUPFAM" id="SSF52218">
    <property type="entry name" value="Flavoproteins"/>
    <property type="match status" value="1"/>
</dbReference>
<dbReference type="Pfam" id="PF00175">
    <property type="entry name" value="NAD_binding_1"/>
    <property type="match status" value="1"/>
</dbReference>
<protein>
    <recommendedName>
        <fullName evidence="15">Bifunctional cytochrome P450/NADPH--P450 reductase</fullName>
    </recommendedName>
    <domain>
        <recommendedName>
            <fullName evidence="15">Cytochrome P450</fullName>
            <ecNumber evidence="15">1.14.14.1</ecNumber>
        </recommendedName>
    </domain>
    <domain>
        <recommendedName>
            <fullName evidence="15">NADPH--cytochrome P450 reductase</fullName>
            <ecNumber evidence="15">1.6.2.4</ecNumber>
        </recommendedName>
    </domain>
</protein>
<feature type="compositionally biased region" description="Basic and acidic residues" evidence="17">
    <location>
        <begin position="31"/>
        <end position="40"/>
    </location>
</feature>
<keyword evidence="4 15" id="KW-0349">Heme</keyword>
<evidence type="ECO:0000256" key="16">
    <source>
        <dbReference type="PIRSR" id="PIRSR000209-1"/>
    </source>
</evidence>
<comment type="cofactor">
    <cofactor evidence="1 15 16">
        <name>heme</name>
        <dbReference type="ChEBI" id="CHEBI:30413"/>
    </cofactor>
</comment>
<dbReference type="OrthoDB" id="1470350at2759"/>
<evidence type="ECO:0000256" key="2">
    <source>
        <dbReference type="ARBA" id="ARBA00010018"/>
    </source>
</evidence>
<feature type="binding site" description="axial binding residue" evidence="16">
    <location>
        <position position="450"/>
    </location>
    <ligand>
        <name>heme</name>
        <dbReference type="ChEBI" id="CHEBI:30413"/>
    </ligand>
    <ligandPart>
        <name>Fe</name>
        <dbReference type="ChEBI" id="CHEBI:18248"/>
    </ligandPart>
</feature>
<dbReference type="InterPro" id="IPR008254">
    <property type="entry name" value="Flavodoxin/NO_synth"/>
</dbReference>
<proteinExistence type="inferred from homology"/>
<evidence type="ECO:0000256" key="3">
    <source>
        <dbReference type="ARBA" id="ARBA00022448"/>
    </source>
</evidence>
<dbReference type="GO" id="GO:0010181">
    <property type="term" value="F:FMN binding"/>
    <property type="evidence" value="ECO:0007669"/>
    <property type="project" value="UniProtKB-UniRule"/>
</dbReference>
<dbReference type="AlphaFoldDB" id="A0A2K0T009"/>
<dbReference type="GO" id="GO:0050660">
    <property type="term" value="F:flavin adenine dinucleotide binding"/>
    <property type="evidence" value="ECO:0007669"/>
    <property type="project" value="TreeGrafter"/>
</dbReference>
<dbReference type="Pfam" id="PF00067">
    <property type="entry name" value="p450"/>
    <property type="match status" value="1"/>
</dbReference>
<dbReference type="InterPro" id="IPR017927">
    <property type="entry name" value="FAD-bd_FR_type"/>
</dbReference>
<comment type="caution">
    <text evidence="20">The sequence shown here is derived from an EMBL/GenBank/DDBJ whole genome shotgun (WGS) entry which is preliminary data.</text>
</comment>
<keyword evidence="3 15" id="KW-0813">Transport</keyword>
<dbReference type="InterPro" id="IPR029039">
    <property type="entry name" value="Flavoprotein-like_sf"/>
</dbReference>
<evidence type="ECO:0000256" key="13">
    <source>
        <dbReference type="ARBA" id="ARBA00023033"/>
    </source>
</evidence>
<evidence type="ECO:0000259" key="18">
    <source>
        <dbReference type="PROSITE" id="PS50902"/>
    </source>
</evidence>
<evidence type="ECO:0000256" key="15">
    <source>
        <dbReference type="PIRNR" id="PIRNR000209"/>
    </source>
</evidence>
<sequence length="1119" mass="124519">MGYTQRLRTKLKGQYGDDVPEPGTNKANEPPQRRESERQTKAVNGLNLVEIPKPKGLPVIGILHKIDFEYPLASLIEIIEPLGPICQFSIGGELFIFVASAELVTELCDESRFHKVVAAELDKLRYVVHDGLFTARNDERNWQVAHRILMPVFGTIKIRDMFPEMKDLAQQLCLKWARYGEEYVIDVTSDFTRLALDTIALCSMGYRFNSFHNGVVLHPFVHSMVRILKESSTQASLPHFVNSLRKRSQHRYEKDTAYMRGLCRKIIQERKQQKGSQFHDLLSALLDGRDPNTGEGLDDDSIIDNMITFLIAGHETTAGLLSFTFYYLLTNPRALEKARQEVDEVTGGEPITVQHLSKLPYLNAALKETLRLQPTAPGFILGSDKDEVIGGKYLIPANVSITVILSLLHQEKGVYGEDAAEFKPERMLDENFNKLPPNSWKPFGNGMRGCIGRAFATQEALLIIAMLLQNFVLEMADPAYELQIRETLTIKPENFKVKAKLRRGGNATDFQSELQSLGTQAKGVRSDSAVSMSSAQADKGDKKPLTILYGSNSGTCEASAYRLASDAALHGFYARKIAPMNAACNDLPKSEPVIILAASYDGSPSDNAVEFFEWLNKAEPESLKGVSYTVFGCGHRDWVATFQRIPILIDDLLEKAGADRFADRGLADAAVMDLFVELEKWTTDVVWPAISQNEGGRDDDGETRLINSLLKLEVSQPRQLRQYSQLVQATVTESRSLTTEAALGKKMHLDMKLPPGVSYHPGDHLLVLPVNPPRDVKRVLSRFHLAWDTVVRASGEQYAHIPVETSMTAHELLSSYFELSQPATPRDIRVLAAAATDQKTKHLLSNLATASYAEGIHENRVSLLDLLEEFADIPLAFGTFIALLPSLRLRTYSISSSPSWEPNHASLTFSILDEPPTRPRTKSFLGVASNYLANLTPGDLIHVATRPVKNIFQMPADVSKVPIIMVAAGAGVAPFRGFIQERATQQQNGTELAPAALFFGCRSSDDDLYHHELDYFEDSGVVQVFRAYSREEDAGSQPSTRKGYVQESLLAEKQAFLRLWNAGAKIYVCGGVRMASGVKEAVMKLVYMAEQDAASKSFTPQEWFKRFEKARYAAEIFAA</sequence>
<dbReference type="Gene3D" id="3.40.50.360">
    <property type="match status" value="1"/>
</dbReference>
<keyword evidence="12 15" id="KW-0408">Iron</keyword>
<keyword evidence="10 15" id="KW-0249">Electron transport</keyword>
<dbReference type="GO" id="GO:0003958">
    <property type="term" value="F:NADPH-hemoprotein reductase activity"/>
    <property type="evidence" value="ECO:0007669"/>
    <property type="project" value="UniProtKB-UniRule"/>
</dbReference>
<dbReference type="PROSITE" id="PS51384">
    <property type="entry name" value="FAD_FR"/>
    <property type="match status" value="1"/>
</dbReference>
<dbReference type="Gene3D" id="1.20.990.10">
    <property type="entry name" value="NADPH-cytochrome p450 Reductase, Chain A, domain 3"/>
    <property type="match status" value="1"/>
</dbReference>
<dbReference type="EC" id="1.14.14.1" evidence="15"/>
<dbReference type="InterPro" id="IPR017972">
    <property type="entry name" value="Cyt_P450_CS"/>
</dbReference>
<feature type="domain" description="Flavodoxin-like" evidence="18">
    <location>
        <begin position="545"/>
        <end position="686"/>
    </location>
</feature>
<evidence type="ECO:0000256" key="17">
    <source>
        <dbReference type="SAM" id="MobiDB-lite"/>
    </source>
</evidence>
<dbReference type="InterPro" id="IPR023206">
    <property type="entry name" value="Bifunctional_P450_P450_red"/>
</dbReference>
<dbReference type="SUPFAM" id="SSF52343">
    <property type="entry name" value="Ferredoxin reductase-like, C-terminal NADP-linked domain"/>
    <property type="match status" value="1"/>
</dbReference>
<dbReference type="GO" id="GO:0005829">
    <property type="term" value="C:cytosol"/>
    <property type="evidence" value="ECO:0007669"/>
    <property type="project" value="TreeGrafter"/>
</dbReference>
<evidence type="ECO:0000256" key="8">
    <source>
        <dbReference type="ARBA" id="ARBA00022827"/>
    </source>
</evidence>
<dbReference type="SUPFAM" id="SSF48264">
    <property type="entry name" value="Cytochrome P450"/>
    <property type="match status" value="1"/>
</dbReference>